<sequence>MTPTIRQPTPGDVPRLHALIRDHAAFERSTASLTAEALEALLRETAIRFLVAEGDGELQGYAAVTFDWSVWRARRYAHLDCLFVAEIHRGRGIGRWLLSRARELASSEGVDRMEWQTPAWNEDACRFYVREGASCESKARFSLALP</sequence>
<evidence type="ECO:0000313" key="2">
    <source>
        <dbReference type="Proteomes" id="UP001163223"/>
    </source>
</evidence>
<organism evidence="1 2">
    <name type="scientific">Antarcticirhabdus aurantiaca</name>
    <dbReference type="NCBI Taxonomy" id="2606717"/>
    <lineage>
        <taxon>Bacteria</taxon>
        <taxon>Pseudomonadati</taxon>
        <taxon>Pseudomonadota</taxon>
        <taxon>Alphaproteobacteria</taxon>
        <taxon>Hyphomicrobiales</taxon>
        <taxon>Aurantimonadaceae</taxon>
        <taxon>Antarcticirhabdus</taxon>
    </lineage>
</organism>
<dbReference type="Proteomes" id="UP001163223">
    <property type="component" value="Chromosome"/>
</dbReference>
<evidence type="ECO:0000313" key="1">
    <source>
        <dbReference type="EMBL" id="WAJ30588.1"/>
    </source>
</evidence>
<protein>
    <submittedName>
        <fullName evidence="1">GNAT family N-acetyltransferase</fullName>
    </submittedName>
</protein>
<keyword evidence="2" id="KW-1185">Reference proteome</keyword>
<proteinExistence type="predicted"/>
<name>A0ACD4NV40_9HYPH</name>
<reference evidence="1" key="1">
    <citation type="submission" date="2022-11" db="EMBL/GenBank/DDBJ databases">
        <title>beta-Carotene-producing bacterium, Jeongeuplla avenae sp. nov., alleviates the salt stress of Arabidopsis seedlings.</title>
        <authorList>
            <person name="Jiang L."/>
            <person name="Lee J."/>
        </authorList>
    </citation>
    <scope>NUCLEOTIDE SEQUENCE</scope>
    <source>
        <strain evidence="1">DY_R2A_6</strain>
    </source>
</reference>
<accession>A0ACD4NV40</accession>
<gene>
    <name evidence="1" type="ORF">OXU80_10440</name>
</gene>
<dbReference type="EMBL" id="CP113520">
    <property type="protein sequence ID" value="WAJ30588.1"/>
    <property type="molecule type" value="Genomic_DNA"/>
</dbReference>